<name>A0A0U0WDG7_MYCBE</name>
<dbReference type="OrthoDB" id="8845488at2"/>
<proteinExistence type="predicted"/>
<feature type="region of interest" description="Disordered" evidence="1">
    <location>
        <begin position="530"/>
        <end position="561"/>
    </location>
</feature>
<evidence type="ECO:0000313" key="2">
    <source>
        <dbReference type="EMBL" id="CPR12813.1"/>
    </source>
</evidence>
<feature type="compositionally biased region" description="Basic and acidic residues" evidence="1">
    <location>
        <begin position="541"/>
        <end position="561"/>
    </location>
</feature>
<dbReference type="Gene3D" id="3.50.50.60">
    <property type="entry name" value="FAD/NAD(P)-binding domain"/>
    <property type="match status" value="1"/>
</dbReference>
<evidence type="ECO:0000256" key="1">
    <source>
        <dbReference type="SAM" id="MobiDB-lite"/>
    </source>
</evidence>
<gene>
    <name evidence="2" type="primary">mnmC</name>
    <name evidence="2" type="ORF">BN971_04119</name>
</gene>
<dbReference type="Pfam" id="PF13450">
    <property type="entry name" value="NAD_binding_8"/>
    <property type="match status" value="1"/>
</dbReference>
<dbReference type="AlphaFoldDB" id="A0A0U0WDG7"/>
<dbReference type="Proteomes" id="UP000198875">
    <property type="component" value="Unassembled WGS sequence"/>
</dbReference>
<reference evidence="2 3" key="1">
    <citation type="submission" date="2015-03" db="EMBL/GenBank/DDBJ databases">
        <authorList>
            <person name="Murphy D."/>
        </authorList>
    </citation>
    <scope>NUCLEOTIDE SEQUENCE [LARGE SCALE GENOMIC DNA]</scope>
    <source>
        <strain evidence="2 3">DSM 44277</strain>
    </source>
</reference>
<evidence type="ECO:0000313" key="3">
    <source>
        <dbReference type="Proteomes" id="UP000198875"/>
    </source>
</evidence>
<accession>A0A0U0WDG7</accession>
<sequence length="733" mass="82651">MNTSQPEVTAEAKSKESIAIVGGGITGLFSAYVLAHEGYSVDLMESSDEFGGRIRSFLLHRDLMDEAENQERESKPHSVKDNAVINELDVVDGRYENLEFCAEFGPMRIELEVQVLLGFLLEHLGILDHRQKGTRTKGDRDSAENIKVRLKAAHLEPFPSFTSPVSDEDPVYQLRPDEENKSPLELMNLALCRAVVHSFIVEDERMQDVDRTKWTQPDTGKPKAYKQKREALIAELRDGAAVQEPPGPIFTRWAKTLREDDYWVIARYGHIKVDAGDESVDVPLYAMGFWNLMSIYLSHNALTKVRDLGTFYHLLPENPNAAHWLTWQLRSLSISSQLQGIYGGMQAIIASLLHKMNYPPSPGLGGGPGVCTVGKGEIRLHLNAHVATIGRPETGSGLGLTFAKGGEHARADYSRVILALPKSPAHEIVMASQVLRDAHNQLEGERYAALPTILDSSFGFPMVKTFFVVRDRWWEETKRTNWFATRFPTREVHYWKSRDPNSRRGMVMLYTDRPASSFWANYVPAGPQNDVEELCLPKPPKPKDGKDATDDQKREEPVDKNRKMIRARLKQRLVQYINDNHVPDITEADIIWCGIMDWGRMPYGAGNHAWRPERPFWQAMADLADITLDKTAGPHIHICGEAFADYTGFIEGSLRSATYALTKILQKAPGEGTEHVVRKILGAIVEDGKLEEAFKDTKPEDPPAKIRKHDYLEDLVSWVDSLDTCRWDHPPTA</sequence>
<organism evidence="2 3">
    <name type="scientific">Mycobacterium bohemicum DSM 44277</name>
    <dbReference type="NCBI Taxonomy" id="1236609"/>
    <lineage>
        <taxon>Bacteria</taxon>
        <taxon>Bacillati</taxon>
        <taxon>Actinomycetota</taxon>
        <taxon>Actinomycetes</taxon>
        <taxon>Mycobacteriales</taxon>
        <taxon>Mycobacteriaceae</taxon>
        <taxon>Mycobacterium</taxon>
    </lineage>
</organism>
<protein>
    <submittedName>
        <fullName evidence="2">tRNA 5-methylaminomethyl-2-thiouridine biosynthesis bifunctional protein MnmC</fullName>
    </submittedName>
</protein>
<dbReference type="SUPFAM" id="SSF51905">
    <property type="entry name" value="FAD/NAD(P)-binding domain"/>
    <property type="match status" value="1"/>
</dbReference>
<dbReference type="RefSeq" id="WP_085179742.1">
    <property type="nucleotide sequence ID" value="NZ_CSTD01000005.1"/>
</dbReference>
<dbReference type="EMBL" id="CSTD01000005">
    <property type="protein sequence ID" value="CPR12813.1"/>
    <property type="molecule type" value="Genomic_DNA"/>
</dbReference>
<dbReference type="InterPro" id="IPR036188">
    <property type="entry name" value="FAD/NAD-bd_sf"/>
</dbReference>